<keyword evidence="4" id="KW-0119">Carbohydrate metabolism</keyword>
<evidence type="ECO:0000256" key="3">
    <source>
        <dbReference type="ARBA" id="ARBA00022801"/>
    </source>
</evidence>
<dbReference type="NCBIfam" id="TIGR01840">
    <property type="entry name" value="esterase_phb"/>
    <property type="match status" value="1"/>
</dbReference>
<keyword evidence="4" id="KW-0624">Polysaccharide degradation</keyword>
<feature type="signal peptide" evidence="4">
    <location>
        <begin position="1"/>
        <end position="20"/>
    </location>
</feature>
<comment type="subcellular location">
    <subcellularLocation>
        <location evidence="4">Secreted</location>
    </subcellularLocation>
</comment>
<comment type="function">
    <text evidence="4">Esterase involved in the hydrolysis of xylan, a major structural heterogeneous polysaccharide found in plant biomass representing the second most abundant polysaccharide in the biosphere, after cellulose.</text>
</comment>
<dbReference type="PANTHER" id="PTHR43037:SF5">
    <property type="entry name" value="FERULOYL ESTERASE"/>
    <property type="match status" value="1"/>
</dbReference>
<dbReference type="SUPFAM" id="SSF53474">
    <property type="entry name" value="alpha/beta-Hydrolases"/>
    <property type="match status" value="2"/>
</dbReference>
<sequence length="344" mass="36491">MVKLTSTFAALLAGASAVFGASLQQVNNFGTNPTNVKMFIYVPDKIASATNAPILVAAHYCTGTAQAYFSGTPYRQLADQHGFIVIYPNAPDSGGCWDVHTQATFTHNGGGDSRGIASMVTYTLDKYKANPDRVFVTGTSSGAMMTQVLMGAYPDIFKGGAAFAGVPFGCFGGSGMWNSQCAQGQQSRTAQAWGDLVRNAYPGYTGPRPKLAIYHGTNDETLNYNNHKEAIKQWTNVFGYSETPQSTQANSPVSGWTRSIYGPLFQAITAQGVSHNIAIQGNDVMNWFQLNVANPTTSVPGPTTTTPGQPTTTVVVPTTTYTPPVQPTPTEQPGTVAKWGQCGG</sequence>
<keyword evidence="2 4" id="KW-0732">Signal</keyword>
<dbReference type="InterPro" id="IPR029058">
    <property type="entry name" value="AB_hydrolase_fold"/>
</dbReference>
<accession>A0A3N4IPB8</accession>
<evidence type="ECO:0000256" key="1">
    <source>
        <dbReference type="ARBA" id="ARBA00022487"/>
    </source>
</evidence>
<dbReference type="InterPro" id="IPR050955">
    <property type="entry name" value="Plant_Biomass_Hydrol_Est"/>
</dbReference>
<dbReference type="Pfam" id="PF10503">
    <property type="entry name" value="Esterase_PHB"/>
    <property type="match status" value="1"/>
</dbReference>
<dbReference type="GO" id="GO:0045493">
    <property type="term" value="P:xylan catabolic process"/>
    <property type="evidence" value="ECO:0007669"/>
    <property type="project" value="UniProtKB-UniRule"/>
</dbReference>
<proteinExistence type="inferred from homology"/>
<name>A0A3N4IPB8_ASCIM</name>
<dbReference type="OrthoDB" id="2425929at2759"/>
<evidence type="ECO:0000313" key="6">
    <source>
        <dbReference type="Proteomes" id="UP000275078"/>
    </source>
</evidence>
<reference evidence="5 6" key="1">
    <citation type="journal article" date="2018" name="Nat. Ecol. Evol.">
        <title>Pezizomycetes genomes reveal the molecular basis of ectomycorrhizal truffle lifestyle.</title>
        <authorList>
            <person name="Murat C."/>
            <person name="Payen T."/>
            <person name="Noel B."/>
            <person name="Kuo A."/>
            <person name="Morin E."/>
            <person name="Chen J."/>
            <person name="Kohler A."/>
            <person name="Krizsan K."/>
            <person name="Balestrini R."/>
            <person name="Da Silva C."/>
            <person name="Montanini B."/>
            <person name="Hainaut M."/>
            <person name="Levati E."/>
            <person name="Barry K.W."/>
            <person name="Belfiori B."/>
            <person name="Cichocki N."/>
            <person name="Clum A."/>
            <person name="Dockter R.B."/>
            <person name="Fauchery L."/>
            <person name="Guy J."/>
            <person name="Iotti M."/>
            <person name="Le Tacon F."/>
            <person name="Lindquist E.A."/>
            <person name="Lipzen A."/>
            <person name="Malagnac F."/>
            <person name="Mello A."/>
            <person name="Molinier V."/>
            <person name="Miyauchi S."/>
            <person name="Poulain J."/>
            <person name="Riccioni C."/>
            <person name="Rubini A."/>
            <person name="Sitrit Y."/>
            <person name="Splivallo R."/>
            <person name="Traeger S."/>
            <person name="Wang M."/>
            <person name="Zifcakova L."/>
            <person name="Wipf D."/>
            <person name="Zambonelli A."/>
            <person name="Paolocci F."/>
            <person name="Nowrousian M."/>
            <person name="Ottonello S."/>
            <person name="Baldrian P."/>
            <person name="Spatafora J.W."/>
            <person name="Henrissat B."/>
            <person name="Nagy L.G."/>
            <person name="Aury J.M."/>
            <person name="Wincker P."/>
            <person name="Grigoriev I.V."/>
            <person name="Bonfante P."/>
            <person name="Martin F.M."/>
        </authorList>
    </citation>
    <scope>NUCLEOTIDE SEQUENCE [LARGE SCALE GENOMIC DNA]</scope>
    <source>
        <strain evidence="5 6">RN42</strain>
    </source>
</reference>
<keyword evidence="3 4" id="KW-0378">Hydrolase</keyword>
<evidence type="ECO:0000256" key="2">
    <source>
        <dbReference type="ARBA" id="ARBA00022729"/>
    </source>
</evidence>
<keyword evidence="4" id="KW-0964">Secreted</keyword>
<dbReference type="GO" id="GO:0052689">
    <property type="term" value="F:carboxylic ester hydrolase activity"/>
    <property type="evidence" value="ECO:0007669"/>
    <property type="project" value="UniProtKB-KW"/>
</dbReference>
<protein>
    <recommendedName>
        <fullName evidence="4">Carboxylic ester hydrolase</fullName>
        <ecNumber evidence="4">3.1.1.-</ecNumber>
    </recommendedName>
</protein>
<evidence type="ECO:0000313" key="5">
    <source>
        <dbReference type="EMBL" id="RPA83464.1"/>
    </source>
</evidence>
<dbReference type="GO" id="GO:0005576">
    <property type="term" value="C:extracellular region"/>
    <property type="evidence" value="ECO:0007669"/>
    <property type="project" value="UniProtKB-SubCell"/>
</dbReference>
<dbReference type="PANTHER" id="PTHR43037">
    <property type="entry name" value="UNNAMED PRODUCT-RELATED"/>
    <property type="match status" value="1"/>
</dbReference>
<feature type="chain" id="PRO_5029032943" description="Carboxylic ester hydrolase" evidence="4">
    <location>
        <begin position="21"/>
        <end position="344"/>
    </location>
</feature>
<dbReference type="EC" id="3.1.1.-" evidence="4"/>
<dbReference type="Proteomes" id="UP000275078">
    <property type="component" value="Unassembled WGS sequence"/>
</dbReference>
<keyword evidence="1 4" id="KW-0719">Serine esterase</keyword>
<dbReference type="Gene3D" id="3.40.50.1820">
    <property type="entry name" value="alpha/beta hydrolase"/>
    <property type="match status" value="1"/>
</dbReference>
<comment type="similarity">
    <text evidence="4">Belongs to the carbohydrate esterase 1 (CE1) family.</text>
</comment>
<dbReference type="AlphaFoldDB" id="A0A3N4IPB8"/>
<keyword evidence="6" id="KW-1185">Reference proteome</keyword>
<dbReference type="InterPro" id="IPR010126">
    <property type="entry name" value="Esterase_phb"/>
</dbReference>
<evidence type="ECO:0000256" key="4">
    <source>
        <dbReference type="RuleBase" id="RU367147"/>
    </source>
</evidence>
<dbReference type="EMBL" id="ML119664">
    <property type="protein sequence ID" value="RPA83464.1"/>
    <property type="molecule type" value="Genomic_DNA"/>
</dbReference>
<gene>
    <name evidence="5" type="ORF">BJ508DRAFT_207159</name>
</gene>
<dbReference type="STRING" id="1160509.A0A3N4IPB8"/>
<organism evidence="5 6">
    <name type="scientific">Ascobolus immersus RN42</name>
    <dbReference type="NCBI Taxonomy" id="1160509"/>
    <lineage>
        <taxon>Eukaryota</taxon>
        <taxon>Fungi</taxon>
        <taxon>Dikarya</taxon>
        <taxon>Ascomycota</taxon>
        <taxon>Pezizomycotina</taxon>
        <taxon>Pezizomycetes</taxon>
        <taxon>Pezizales</taxon>
        <taxon>Ascobolaceae</taxon>
        <taxon>Ascobolus</taxon>
    </lineage>
</organism>